<proteinExistence type="predicted"/>
<keyword evidence="2" id="KW-1185">Reference proteome</keyword>
<accession>A0ABP3RUJ5</accession>
<dbReference type="Proteomes" id="UP001501352">
    <property type="component" value="Unassembled WGS sequence"/>
</dbReference>
<dbReference type="InterPro" id="IPR012668">
    <property type="entry name" value="CHP02466"/>
</dbReference>
<dbReference type="Pfam" id="PF13759">
    <property type="entry name" value="2OG-FeII_Oxy_5"/>
    <property type="match status" value="1"/>
</dbReference>
<evidence type="ECO:0000313" key="2">
    <source>
        <dbReference type="Proteomes" id="UP001501352"/>
    </source>
</evidence>
<evidence type="ECO:0000313" key="1">
    <source>
        <dbReference type="EMBL" id="GAA0614230.1"/>
    </source>
</evidence>
<comment type="caution">
    <text evidence="1">The sequence shown here is derived from an EMBL/GenBank/DDBJ whole genome shotgun (WGS) entry which is preliminary data.</text>
</comment>
<name>A0ABP3RUJ5_9CAUL</name>
<evidence type="ECO:0008006" key="3">
    <source>
        <dbReference type="Google" id="ProtNLM"/>
    </source>
</evidence>
<sequence length="237" mass="25731">MLDDVETWLATHPHDQVALGLRSAARRMAGHPSAVKSSDYDRMVRTYDLAPPPGWSDRTVWLSDLAAALHRLHSFQAEPFGQSVRAGIQSRTDPRWVGDPVIDATFERIREAIADYVARIDPAGPMGAANTGAATISGAWSVLLNAGGWHSDHVHPQGWISSAFYVAVPDSTPAEPVGGWLRFGATQLGPNIELPAEHRIEPQPGRLALFPAFFWHGTEPFSGDGERLTLAFDAIPA</sequence>
<dbReference type="Gene3D" id="2.60.120.620">
    <property type="entry name" value="q2cbj1_9rhob like domain"/>
    <property type="match status" value="1"/>
</dbReference>
<organism evidence="1 2">
    <name type="scientific">Brevundimonas kwangchunensis</name>
    <dbReference type="NCBI Taxonomy" id="322163"/>
    <lineage>
        <taxon>Bacteria</taxon>
        <taxon>Pseudomonadati</taxon>
        <taxon>Pseudomonadota</taxon>
        <taxon>Alphaproteobacteria</taxon>
        <taxon>Caulobacterales</taxon>
        <taxon>Caulobacteraceae</taxon>
        <taxon>Brevundimonas</taxon>
    </lineage>
</organism>
<gene>
    <name evidence="1" type="ORF">GCM10009422_06510</name>
</gene>
<dbReference type="EMBL" id="BAAAGA010000001">
    <property type="protein sequence ID" value="GAA0614230.1"/>
    <property type="molecule type" value="Genomic_DNA"/>
</dbReference>
<protein>
    <recommendedName>
        <fullName evidence="3">Prolyl 4-hydroxylase alpha subunit Fe(2+) 2OG dioxygenase domain-containing protein</fullName>
    </recommendedName>
</protein>
<reference evidence="2" key="1">
    <citation type="journal article" date="2019" name="Int. J. Syst. Evol. Microbiol.">
        <title>The Global Catalogue of Microorganisms (GCM) 10K type strain sequencing project: providing services to taxonomists for standard genome sequencing and annotation.</title>
        <authorList>
            <consortium name="The Broad Institute Genomics Platform"/>
            <consortium name="The Broad Institute Genome Sequencing Center for Infectious Disease"/>
            <person name="Wu L."/>
            <person name="Ma J."/>
        </authorList>
    </citation>
    <scope>NUCLEOTIDE SEQUENCE [LARGE SCALE GENOMIC DNA]</scope>
    <source>
        <strain evidence="2">JCM 12928</strain>
    </source>
</reference>